<organism evidence="1 2">
    <name type="scientific">Gossypium stocksii</name>
    <dbReference type="NCBI Taxonomy" id="47602"/>
    <lineage>
        <taxon>Eukaryota</taxon>
        <taxon>Viridiplantae</taxon>
        <taxon>Streptophyta</taxon>
        <taxon>Embryophyta</taxon>
        <taxon>Tracheophyta</taxon>
        <taxon>Spermatophyta</taxon>
        <taxon>Magnoliopsida</taxon>
        <taxon>eudicotyledons</taxon>
        <taxon>Gunneridae</taxon>
        <taxon>Pentapetalae</taxon>
        <taxon>rosids</taxon>
        <taxon>malvids</taxon>
        <taxon>Malvales</taxon>
        <taxon>Malvaceae</taxon>
        <taxon>Malvoideae</taxon>
        <taxon>Gossypium</taxon>
    </lineage>
</organism>
<dbReference type="OrthoDB" id="1914518at2759"/>
<evidence type="ECO:0000313" key="2">
    <source>
        <dbReference type="Proteomes" id="UP000828251"/>
    </source>
</evidence>
<evidence type="ECO:0000313" key="1">
    <source>
        <dbReference type="EMBL" id="KAH1038462.1"/>
    </source>
</evidence>
<dbReference type="Proteomes" id="UP000828251">
    <property type="component" value="Unassembled WGS sequence"/>
</dbReference>
<name>A0A9D3UD75_9ROSI</name>
<dbReference type="AlphaFoldDB" id="A0A9D3UD75"/>
<dbReference type="EMBL" id="JAIQCV010000012">
    <property type="protein sequence ID" value="KAH1038462.1"/>
    <property type="molecule type" value="Genomic_DNA"/>
</dbReference>
<protein>
    <submittedName>
        <fullName evidence="1">Uncharacterized protein</fullName>
    </submittedName>
</protein>
<keyword evidence="2" id="KW-1185">Reference proteome</keyword>
<proteinExistence type="predicted"/>
<gene>
    <name evidence="1" type="ORF">J1N35_040205</name>
</gene>
<accession>A0A9D3UD75</accession>
<comment type="caution">
    <text evidence="1">The sequence shown here is derived from an EMBL/GenBank/DDBJ whole genome shotgun (WGS) entry which is preliminary data.</text>
</comment>
<sequence>MVQQARIKIQKEDIESVYSIKDEPSDRTICAIPVYPDEIPYSESDYLDVHMMLVQAQVQKNCDSAIPVPYIPVKIYLDKYSKPITIITFIEIEAAETIMNPDVFPSEWWKTHVRSSLLSGRSCARKYLTRTLEFLYLHKPISSSNAMAKYGGTILPRQMKMSYDVTAP</sequence>
<reference evidence="1 2" key="1">
    <citation type="journal article" date="2021" name="Plant Biotechnol. J.">
        <title>Multi-omics assisted identification of the key and species-specific regulatory components of drought-tolerant mechanisms in Gossypium stocksii.</title>
        <authorList>
            <person name="Yu D."/>
            <person name="Ke L."/>
            <person name="Zhang D."/>
            <person name="Wu Y."/>
            <person name="Sun Y."/>
            <person name="Mei J."/>
            <person name="Sun J."/>
            <person name="Sun Y."/>
        </authorList>
    </citation>
    <scope>NUCLEOTIDE SEQUENCE [LARGE SCALE GENOMIC DNA]</scope>
    <source>
        <strain evidence="2">cv. E1</strain>
        <tissue evidence="1">Leaf</tissue>
    </source>
</reference>